<evidence type="ECO:0000313" key="2">
    <source>
        <dbReference type="Proteomes" id="UP000828048"/>
    </source>
</evidence>
<sequence>MIRIVQEIFRAVNLVSQTARFSGFAISTAMSMSELTAFLKSGNLQMNEFDALICSSGSEVYYPGIYSEHGNLCPGRDYATHIDYRWGCDGLKKTIRKLMNTHEGGSPHSSSPIEEDTKSSNSHCVSYLINDISKVPFCLLEIKQLISETNETGDTDYEELISETHKTLIMKGVVEKGSEELLRIKDDIVPEGSPLVTYTNAEAKADEIATALKHFSKSSQGM</sequence>
<gene>
    <name evidence="1" type="ORF">Vadar_033981</name>
</gene>
<keyword evidence="2" id="KW-1185">Reference proteome</keyword>
<proteinExistence type="predicted"/>
<protein>
    <submittedName>
        <fullName evidence="1">Uncharacterized protein</fullName>
    </submittedName>
</protein>
<dbReference type="EMBL" id="CM037155">
    <property type="protein sequence ID" value="KAH7848116.1"/>
    <property type="molecule type" value="Genomic_DNA"/>
</dbReference>
<name>A0ACB7Y3L8_9ERIC</name>
<reference evidence="1 2" key="1">
    <citation type="journal article" date="2021" name="Hortic Res">
        <title>High-quality reference genome and annotation aids understanding of berry development for evergreen blueberry (Vaccinium darrowii).</title>
        <authorList>
            <person name="Yu J."/>
            <person name="Hulse-Kemp A.M."/>
            <person name="Babiker E."/>
            <person name="Staton M."/>
        </authorList>
    </citation>
    <scope>NUCLEOTIDE SEQUENCE [LARGE SCALE GENOMIC DNA]</scope>
    <source>
        <strain evidence="2">cv. NJ 8807/NJ 8810</strain>
        <tissue evidence="1">Young leaf</tissue>
    </source>
</reference>
<accession>A0ACB7Y3L8</accession>
<evidence type="ECO:0000313" key="1">
    <source>
        <dbReference type="EMBL" id="KAH7848116.1"/>
    </source>
</evidence>
<organism evidence="1 2">
    <name type="scientific">Vaccinium darrowii</name>
    <dbReference type="NCBI Taxonomy" id="229202"/>
    <lineage>
        <taxon>Eukaryota</taxon>
        <taxon>Viridiplantae</taxon>
        <taxon>Streptophyta</taxon>
        <taxon>Embryophyta</taxon>
        <taxon>Tracheophyta</taxon>
        <taxon>Spermatophyta</taxon>
        <taxon>Magnoliopsida</taxon>
        <taxon>eudicotyledons</taxon>
        <taxon>Gunneridae</taxon>
        <taxon>Pentapetalae</taxon>
        <taxon>asterids</taxon>
        <taxon>Ericales</taxon>
        <taxon>Ericaceae</taxon>
        <taxon>Vaccinioideae</taxon>
        <taxon>Vaccinieae</taxon>
        <taxon>Vaccinium</taxon>
    </lineage>
</organism>
<comment type="caution">
    <text evidence="1">The sequence shown here is derived from an EMBL/GenBank/DDBJ whole genome shotgun (WGS) entry which is preliminary data.</text>
</comment>
<dbReference type="Proteomes" id="UP000828048">
    <property type="component" value="Chromosome 5"/>
</dbReference>